<comment type="catalytic activity">
    <reaction evidence="4">
        <text>(6S)-5-formyl-5,6,7,8-tetrahydrofolate + ATP = (6R)-5,10-methenyltetrahydrofolate + ADP + phosphate</text>
        <dbReference type="Rhea" id="RHEA:10488"/>
        <dbReference type="ChEBI" id="CHEBI:30616"/>
        <dbReference type="ChEBI" id="CHEBI:43474"/>
        <dbReference type="ChEBI" id="CHEBI:57455"/>
        <dbReference type="ChEBI" id="CHEBI:57457"/>
        <dbReference type="ChEBI" id="CHEBI:456216"/>
        <dbReference type="EC" id="6.3.3.2"/>
    </reaction>
</comment>
<dbReference type="Proteomes" id="UP000831607">
    <property type="component" value="Chromosome"/>
</dbReference>
<keyword evidence="5" id="KW-0436">Ligase</keyword>
<dbReference type="GO" id="GO:0030272">
    <property type="term" value="F:5-formyltetrahydrofolate cyclo-ligase activity"/>
    <property type="evidence" value="ECO:0007669"/>
    <property type="project" value="UniProtKB-EC"/>
</dbReference>
<dbReference type="Gene3D" id="3.40.50.10420">
    <property type="entry name" value="NagB/RpiA/CoA transferase-like"/>
    <property type="match status" value="1"/>
</dbReference>
<keyword evidence="2 4" id="KW-0547">Nucleotide-binding</keyword>
<evidence type="ECO:0000313" key="6">
    <source>
        <dbReference type="Proteomes" id="UP000831607"/>
    </source>
</evidence>
<dbReference type="NCBIfam" id="TIGR02727">
    <property type="entry name" value="MTHFS_bact"/>
    <property type="match status" value="1"/>
</dbReference>
<organism evidence="5 6">
    <name type="scientific">Orrella daihaiensis</name>
    <dbReference type="NCBI Taxonomy" id="2782176"/>
    <lineage>
        <taxon>Bacteria</taxon>
        <taxon>Pseudomonadati</taxon>
        <taxon>Pseudomonadota</taxon>
        <taxon>Betaproteobacteria</taxon>
        <taxon>Burkholderiales</taxon>
        <taxon>Alcaligenaceae</taxon>
        <taxon>Orrella</taxon>
    </lineage>
</organism>
<dbReference type="PANTHER" id="PTHR23407">
    <property type="entry name" value="ATPASE INHIBITOR/5-FORMYLTETRAHYDROFOLATE CYCLO-LIGASE"/>
    <property type="match status" value="1"/>
</dbReference>
<dbReference type="RefSeq" id="WP_243478732.1">
    <property type="nucleotide sequence ID" value="NZ_CP063982.1"/>
</dbReference>
<dbReference type="SUPFAM" id="SSF100950">
    <property type="entry name" value="NagB/RpiA/CoA transferase-like"/>
    <property type="match status" value="1"/>
</dbReference>
<dbReference type="InterPro" id="IPR002698">
    <property type="entry name" value="FTHF_cligase"/>
</dbReference>
<comment type="cofactor">
    <cofactor evidence="4">
        <name>Mg(2+)</name>
        <dbReference type="ChEBI" id="CHEBI:18420"/>
    </cofactor>
</comment>
<evidence type="ECO:0000256" key="3">
    <source>
        <dbReference type="ARBA" id="ARBA00022840"/>
    </source>
</evidence>
<comment type="similarity">
    <text evidence="1 4">Belongs to the 5-formyltetrahydrofolate cyclo-ligase family.</text>
</comment>
<dbReference type="InterPro" id="IPR037171">
    <property type="entry name" value="NagB/RpiA_transferase-like"/>
</dbReference>
<reference evidence="5 6" key="1">
    <citation type="submission" date="2020-11" db="EMBL/GenBank/DDBJ databases">
        <title>Algicoccus daihaiensis sp.nov., isolated from Daihai Lake in Inner Mongolia.</title>
        <authorList>
            <person name="Kai J."/>
        </authorList>
    </citation>
    <scope>NUCLEOTIDE SEQUENCE [LARGE SCALE GENOMIC DNA]</scope>
    <source>
        <strain evidence="6">f23</strain>
    </source>
</reference>
<dbReference type="PANTHER" id="PTHR23407:SF1">
    <property type="entry name" value="5-FORMYLTETRAHYDROFOLATE CYCLO-LIGASE"/>
    <property type="match status" value="1"/>
</dbReference>
<dbReference type="EMBL" id="CP063982">
    <property type="protein sequence ID" value="UOD50327.1"/>
    <property type="molecule type" value="Genomic_DNA"/>
</dbReference>
<evidence type="ECO:0000256" key="1">
    <source>
        <dbReference type="ARBA" id="ARBA00010638"/>
    </source>
</evidence>
<evidence type="ECO:0000313" key="5">
    <source>
        <dbReference type="EMBL" id="UOD50327.1"/>
    </source>
</evidence>
<gene>
    <name evidence="5" type="ORF">DHf2319_13010</name>
</gene>
<accession>A0ABY4AJ52</accession>
<name>A0ABY4AJ52_9BURK</name>
<dbReference type="EC" id="6.3.3.2" evidence="4"/>
<keyword evidence="3 4" id="KW-0067">ATP-binding</keyword>
<sequence length="213" mass="23685">MTQNNADDLRARLKQARKTLPVADRQRASLLIRARLFTWLATTHTACLTAGLHSPNIVAGFWPLADEPDLTPLFRQWHEQGVVVALPVMRQPEQILEFHRWQPHSEMNQAGFGVMEPTATTPLVPDVVLVPTLGFTPQADRLGYGKGFYDRTLAGLAASHHHPTTIGVAWDNANLHDLDPDYQAAAHDHPLDAIITPTQWYPDAPSWRGTSLA</sequence>
<proteinExistence type="inferred from homology"/>
<dbReference type="Pfam" id="PF01812">
    <property type="entry name" value="5-FTHF_cyc-lig"/>
    <property type="match status" value="1"/>
</dbReference>
<keyword evidence="6" id="KW-1185">Reference proteome</keyword>
<dbReference type="InterPro" id="IPR024185">
    <property type="entry name" value="FTHF_cligase-like_sf"/>
</dbReference>
<evidence type="ECO:0000256" key="2">
    <source>
        <dbReference type="ARBA" id="ARBA00022741"/>
    </source>
</evidence>
<evidence type="ECO:0000256" key="4">
    <source>
        <dbReference type="RuleBase" id="RU361279"/>
    </source>
</evidence>
<keyword evidence="4" id="KW-0479">Metal-binding</keyword>
<protein>
    <recommendedName>
        <fullName evidence="4">5-formyltetrahydrofolate cyclo-ligase</fullName>
        <ecNumber evidence="4">6.3.3.2</ecNumber>
    </recommendedName>
</protein>
<dbReference type="PIRSF" id="PIRSF006806">
    <property type="entry name" value="FTHF_cligase"/>
    <property type="match status" value="1"/>
</dbReference>
<keyword evidence="4" id="KW-0460">Magnesium</keyword>